<dbReference type="AlphaFoldDB" id="A0A367WR56"/>
<sequence>MKIEKQCILHRVSGEKKAIEVHNRVIRDKYYSDSVSALDANPPYVGFYFISFEILKVSQVCLGVRRRNTATATAQVKFLYIVDFDAIDISDLLDEDQKKRCRNHNDAILNINDSNLIVDEIFRINPYLKDQIDRIISIVNGNDEVEETDRNIKLAYQRDAIGLSAEIFSGEKLRNSLLQHMPVVEFDISESALELIDEDEVDDWEYVQESHLIEHDLETFDGYKYVNKEGLKKKILKKDDKYLAITITDRDAIENCLGVDLIYANLNKNTFVFIQYKKMSYISGGFKYYPDNQFEKERSKMSSLQSELNKSKKESINDYDNYRAGFSPLLFKFCKSLQLKIMNPAMVQGLYVPLDMWKHYVKTGPKTKSGKVVVRQGFPDKAFSNSAFVDLVSSGLLGTKREAFQSIEEFLNLAAKQKRNVVMAYEWKPNSTKSDQST</sequence>
<evidence type="ECO:0000313" key="1">
    <source>
        <dbReference type="EMBL" id="RCK43955.1"/>
    </source>
</evidence>
<comment type="caution">
    <text evidence="1">The sequence shown here is derived from an EMBL/GenBank/DDBJ whole genome shotgun (WGS) entry which is preliminary data.</text>
</comment>
<dbReference type="Proteomes" id="UP000252255">
    <property type="component" value="Unassembled WGS sequence"/>
</dbReference>
<organism evidence="1 2">
    <name type="scientific">Thalassospira profundimaris</name>
    <dbReference type="NCBI Taxonomy" id="502049"/>
    <lineage>
        <taxon>Bacteria</taxon>
        <taxon>Pseudomonadati</taxon>
        <taxon>Pseudomonadota</taxon>
        <taxon>Alphaproteobacteria</taxon>
        <taxon>Rhodospirillales</taxon>
        <taxon>Thalassospiraceae</taxon>
        <taxon>Thalassospira</taxon>
    </lineage>
</organism>
<dbReference type="EMBL" id="JPWI01000011">
    <property type="protein sequence ID" value="RCK43955.1"/>
    <property type="molecule type" value="Genomic_DNA"/>
</dbReference>
<dbReference type="RefSeq" id="WP_114099101.1">
    <property type="nucleotide sequence ID" value="NZ_JPWI01000011.1"/>
</dbReference>
<proteinExistence type="predicted"/>
<protein>
    <submittedName>
        <fullName evidence="1">Uncharacterized protein</fullName>
    </submittedName>
</protein>
<reference evidence="1 2" key="1">
    <citation type="submission" date="2014-07" db="EMBL/GenBank/DDBJ databases">
        <title>Draft genome sequence of Thalassospira profundimaris PR54-5.</title>
        <authorList>
            <person name="Lai Q."/>
            <person name="Shao Z."/>
        </authorList>
    </citation>
    <scope>NUCLEOTIDE SEQUENCE [LARGE SCALE GENOMIC DNA]</scope>
    <source>
        <strain evidence="1 2">PR54-5</strain>
    </source>
</reference>
<name>A0A367WR56_9PROT</name>
<evidence type="ECO:0000313" key="2">
    <source>
        <dbReference type="Proteomes" id="UP000252255"/>
    </source>
</evidence>
<gene>
    <name evidence="1" type="ORF">TH30_16460</name>
</gene>
<accession>A0A367WR56</accession>
<dbReference type="OrthoDB" id="4528132at2"/>